<dbReference type="NCBIfam" id="TIGR02574">
    <property type="entry name" value="stabl_TIGR02574"/>
    <property type="match status" value="1"/>
</dbReference>
<comment type="caution">
    <text evidence="1">The sequence shown here is derived from an EMBL/GenBank/DDBJ whole genome shotgun (WGS) entry which is preliminary data.</text>
</comment>
<gene>
    <name evidence="1" type="ORF">CRU78_10560</name>
</gene>
<organism evidence="1 2">
    <name type="scientific">Candidatus Accumulibacter phosphatis</name>
    <dbReference type="NCBI Taxonomy" id="327160"/>
    <lineage>
        <taxon>Bacteria</taxon>
        <taxon>Pseudomonadati</taxon>
        <taxon>Pseudomonadota</taxon>
        <taxon>Betaproteobacteria</taxon>
        <taxon>Candidatus Accumulibacter</taxon>
    </lineage>
</organism>
<sequence>MSITVEVLEAEALNLSVAERSRLVEKLILSLDTEPDVESAWATEIARRHAEIESGAVSPLPGAEAVARLKAEFQ</sequence>
<dbReference type="Pfam" id="PF09720">
    <property type="entry name" value="Unstab_antitox"/>
    <property type="match status" value="1"/>
</dbReference>
<evidence type="ECO:0000313" key="2">
    <source>
        <dbReference type="Proteomes" id="UP000342300"/>
    </source>
</evidence>
<proteinExistence type="predicted"/>
<dbReference type="EMBL" id="PDHS01000236">
    <property type="protein sequence ID" value="MQM30929.1"/>
    <property type="molecule type" value="Genomic_DNA"/>
</dbReference>
<accession>A0A6A7RUD1</accession>
<protein>
    <submittedName>
        <fullName evidence="1">Acyl-protein synthetase</fullName>
    </submittedName>
</protein>
<dbReference type="InterPro" id="IPR013406">
    <property type="entry name" value="CHP02574_addiction_mod"/>
</dbReference>
<reference evidence="1 2" key="1">
    <citation type="submission" date="2017-09" db="EMBL/GenBank/DDBJ databases">
        <title>Metagenomic Analysis Reveals Denitrifying Candidatus Accumulibacter and Flanking Population as a Source of N2O.</title>
        <authorList>
            <person name="Gao H."/>
            <person name="Mao Y."/>
            <person name="Zhao X."/>
            <person name="Liu W.-T."/>
            <person name="Zhang T."/>
            <person name="Wells G."/>
        </authorList>
    </citation>
    <scope>NUCLEOTIDE SEQUENCE [LARGE SCALE GENOMIC DNA]</scope>
    <source>
        <strain evidence="1">CANDO_2_IC</strain>
    </source>
</reference>
<evidence type="ECO:0000313" key="1">
    <source>
        <dbReference type="EMBL" id="MQM30929.1"/>
    </source>
</evidence>
<name>A0A6A7RUD1_9PROT</name>
<dbReference type="Proteomes" id="UP000342300">
    <property type="component" value="Unassembled WGS sequence"/>
</dbReference>
<dbReference type="AlphaFoldDB" id="A0A6A7RUD1"/>